<reference evidence="1 2" key="1">
    <citation type="submission" date="2016-02" db="EMBL/GenBank/DDBJ databases">
        <title>Band-tailed pigeon sequencing and assembly.</title>
        <authorList>
            <person name="Soares A.E."/>
            <person name="Novak B.J."/>
            <person name="Rice E.S."/>
            <person name="O'Connell B."/>
            <person name="Chang D."/>
            <person name="Weber S."/>
            <person name="Shapiro B."/>
        </authorList>
    </citation>
    <scope>NUCLEOTIDE SEQUENCE [LARGE SCALE GENOMIC DNA]</scope>
    <source>
        <strain evidence="1">BTP2013</strain>
        <tissue evidence="1">Blood</tissue>
    </source>
</reference>
<proteinExistence type="predicted"/>
<comment type="caution">
    <text evidence="1">The sequence shown here is derived from an EMBL/GenBank/DDBJ whole genome shotgun (WGS) entry which is preliminary data.</text>
</comment>
<sequence>MSGTLLAEERRWACGSSAAAVLGSKKGYCGKEEQNLLLESTEGEQKASFHLNEEQDVLAGQEERICKGESLVAVNKSA</sequence>
<organism evidence="1 2">
    <name type="scientific">Patagioenas fasciata monilis</name>
    <dbReference type="NCBI Taxonomy" id="372326"/>
    <lineage>
        <taxon>Eukaryota</taxon>
        <taxon>Metazoa</taxon>
        <taxon>Chordata</taxon>
        <taxon>Craniata</taxon>
        <taxon>Vertebrata</taxon>
        <taxon>Euteleostomi</taxon>
        <taxon>Archelosauria</taxon>
        <taxon>Archosauria</taxon>
        <taxon>Dinosauria</taxon>
        <taxon>Saurischia</taxon>
        <taxon>Theropoda</taxon>
        <taxon>Coelurosauria</taxon>
        <taxon>Aves</taxon>
        <taxon>Neognathae</taxon>
        <taxon>Neoaves</taxon>
        <taxon>Columbimorphae</taxon>
        <taxon>Columbiformes</taxon>
        <taxon>Columbidae</taxon>
        <taxon>Patagioenas</taxon>
    </lineage>
</organism>
<dbReference type="Proteomes" id="UP000190648">
    <property type="component" value="Unassembled WGS sequence"/>
</dbReference>
<accession>A0A1V4JQ51</accession>
<protein>
    <submittedName>
        <fullName evidence="1">Uncharacterized protein</fullName>
    </submittedName>
</protein>
<name>A0A1V4JQ51_PATFA</name>
<keyword evidence="2" id="KW-1185">Reference proteome</keyword>
<gene>
    <name evidence="1" type="ORF">AV530_011177</name>
</gene>
<evidence type="ECO:0000313" key="2">
    <source>
        <dbReference type="Proteomes" id="UP000190648"/>
    </source>
</evidence>
<dbReference type="AlphaFoldDB" id="A0A1V4JQ51"/>
<evidence type="ECO:0000313" key="1">
    <source>
        <dbReference type="EMBL" id="OPJ74290.1"/>
    </source>
</evidence>
<dbReference type="EMBL" id="LSYS01006807">
    <property type="protein sequence ID" value="OPJ74290.1"/>
    <property type="molecule type" value="Genomic_DNA"/>
</dbReference>